<evidence type="ECO:0000259" key="3">
    <source>
        <dbReference type="Pfam" id="PF00174"/>
    </source>
</evidence>
<dbReference type="GO" id="GO:0020037">
    <property type="term" value="F:heme binding"/>
    <property type="evidence" value="ECO:0007669"/>
    <property type="project" value="TreeGrafter"/>
</dbReference>
<evidence type="ECO:0000256" key="2">
    <source>
        <dbReference type="SAM" id="Phobius"/>
    </source>
</evidence>
<feature type="domain" description="Oxidoreductase molybdopterin-binding" evidence="3">
    <location>
        <begin position="269"/>
        <end position="417"/>
    </location>
</feature>
<feature type="region of interest" description="Disordered" evidence="1">
    <location>
        <begin position="512"/>
        <end position="541"/>
    </location>
</feature>
<gene>
    <name evidence="4" type="ORF">HIR71_02650</name>
</gene>
<dbReference type="RefSeq" id="WP_169323130.1">
    <property type="nucleotide sequence ID" value="NZ_JABCJJ010000002.1"/>
</dbReference>
<dbReference type="Pfam" id="PF00174">
    <property type="entry name" value="Oxidored_molyb"/>
    <property type="match status" value="1"/>
</dbReference>
<dbReference type="InterPro" id="IPR014756">
    <property type="entry name" value="Ig_E-set"/>
</dbReference>
<dbReference type="SUPFAM" id="SSF81296">
    <property type="entry name" value="E set domains"/>
    <property type="match status" value="1"/>
</dbReference>
<comment type="caution">
    <text evidence="4">The sequence shown here is derived from an EMBL/GenBank/DDBJ whole genome shotgun (WGS) entry which is preliminary data.</text>
</comment>
<feature type="transmembrane region" description="Helical" evidence="2">
    <location>
        <begin position="27"/>
        <end position="51"/>
    </location>
</feature>
<dbReference type="EMBL" id="JABCJJ010000002">
    <property type="protein sequence ID" value="NMR19128.1"/>
    <property type="molecule type" value="Genomic_DNA"/>
</dbReference>
<dbReference type="GO" id="GO:0008482">
    <property type="term" value="F:sulfite oxidase activity"/>
    <property type="evidence" value="ECO:0007669"/>
    <property type="project" value="TreeGrafter"/>
</dbReference>
<protein>
    <submittedName>
        <fullName evidence="4">Molybdopterin-dependent oxidoreductase</fullName>
    </submittedName>
</protein>
<dbReference type="GO" id="GO:0043546">
    <property type="term" value="F:molybdopterin cofactor binding"/>
    <property type="evidence" value="ECO:0007669"/>
    <property type="project" value="TreeGrafter"/>
</dbReference>
<keyword evidence="2" id="KW-1133">Transmembrane helix</keyword>
<evidence type="ECO:0000313" key="5">
    <source>
        <dbReference type="Proteomes" id="UP000562124"/>
    </source>
</evidence>
<dbReference type="Gene3D" id="3.90.420.10">
    <property type="entry name" value="Oxidoreductase, molybdopterin-binding domain"/>
    <property type="match status" value="1"/>
</dbReference>
<accession>A0A7Y0QGI4</accession>
<keyword evidence="5" id="KW-1185">Reference proteome</keyword>
<dbReference type="PANTHER" id="PTHR19372:SF7">
    <property type="entry name" value="SULFITE OXIDASE, MITOCHONDRIAL"/>
    <property type="match status" value="1"/>
</dbReference>
<proteinExistence type="predicted"/>
<name>A0A7Y0QGI4_CELFI</name>
<feature type="transmembrane region" description="Helical" evidence="2">
    <location>
        <begin position="86"/>
        <end position="106"/>
    </location>
</feature>
<dbReference type="PANTHER" id="PTHR19372">
    <property type="entry name" value="SULFITE REDUCTASE"/>
    <property type="match status" value="1"/>
</dbReference>
<reference evidence="4 5" key="1">
    <citation type="submission" date="2020-04" db="EMBL/GenBank/DDBJ databases">
        <title>Sequencing and Assembly of C. fimi.</title>
        <authorList>
            <person name="Ramsey A.R."/>
        </authorList>
    </citation>
    <scope>NUCLEOTIDE SEQUENCE [LARGE SCALE GENOMIC DNA]</scope>
    <source>
        <strain evidence="4 5">SB</strain>
    </source>
</reference>
<dbReference type="SUPFAM" id="SSF56524">
    <property type="entry name" value="Oxidoreductase molybdopterin-binding domain"/>
    <property type="match status" value="1"/>
</dbReference>
<dbReference type="InterPro" id="IPR036374">
    <property type="entry name" value="OxRdtase_Mopterin-bd_sf"/>
</dbReference>
<dbReference type="GO" id="GO:0006790">
    <property type="term" value="P:sulfur compound metabolic process"/>
    <property type="evidence" value="ECO:0007669"/>
    <property type="project" value="TreeGrafter"/>
</dbReference>
<keyword evidence="2" id="KW-0812">Transmembrane</keyword>
<dbReference type="Proteomes" id="UP000562124">
    <property type="component" value="Unassembled WGS sequence"/>
</dbReference>
<sequence length="541" mass="55740">MRLTTPTTAGSRDQHAGSVPVAVARGLAALAGVLAAAVTLGVAHLVAALVAPEGTPLIAVGEAFIDLTPAWLKDAAIAVFGTADKVALLVGMALVVAALAALAGVLARRRWGLGATLVMALAAVGGLAAMSRGDAGALAPVPSIVGGAAGLVALRSLLRRIPDPPAAPVPAETAAVDLRPLPPPGALARRSFLTAALVAAGMAAVSTAGGRLLGQVVRTADAARAALRLPRPARAAPPLPAGVEAGAPGVVPFVTPSSDFYRIDTALLVPQVDPGTWELRVHGLVEQDVTLTFAELMGSDLVEAWVTLACVSNPVGGDLVGNAKWLGYPTRELLARARPRPEADMVLSTSADGFTASTPLAVLTDSRDALLAVGMNDEPLPLAHGFPVRMVVPGLYGYVSATKWVVDLEVTRFADRRAYWTDRGWSAEGPIKTASRIEVPRPGTPLRAGPVVVAGTAWAQHRGITGVEVRVDDGAWEPAALAAEASVDTWRQWSYRWDASSGDHRLTVRATDGTDRVQTAERASPAPDGASGWHAVDVTVE</sequence>
<dbReference type="Gene3D" id="2.60.40.650">
    <property type="match status" value="1"/>
</dbReference>
<organism evidence="4 5">
    <name type="scientific">Cellulomonas fimi</name>
    <dbReference type="NCBI Taxonomy" id="1708"/>
    <lineage>
        <taxon>Bacteria</taxon>
        <taxon>Bacillati</taxon>
        <taxon>Actinomycetota</taxon>
        <taxon>Actinomycetes</taxon>
        <taxon>Micrococcales</taxon>
        <taxon>Cellulomonadaceae</taxon>
        <taxon>Cellulomonas</taxon>
    </lineage>
</organism>
<evidence type="ECO:0000256" key="1">
    <source>
        <dbReference type="SAM" id="MobiDB-lite"/>
    </source>
</evidence>
<feature type="transmembrane region" description="Helical" evidence="2">
    <location>
        <begin position="113"/>
        <end position="131"/>
    </location>
</feature>
<evidence type="ECO:0000313" key="4">
    <source>
        <dbReference type="EMBL" id="NMR19128.1"/>
    </source>
</evidence>
<keyword evidence="2" id="KW-0472">Membrane</keyword>
<dbReference type="InterPro" id="IPR000572">
    <property type="entry name" value="OxRdtase_Mopterin-bd_dom"/>
</dbReference>
<dbReference type="AlphaFoldDB" id="A0A7Y0QGI4"/>